<evidence type="ECO:0000313" key="2">
    <source>
        <dbReference type="Proteomes" id="UP000265520"/>
    </source>
</evidence>
<dbReference type="AlphaFoldDB" id="A0A392STX3"/>
<proteinExistence type="predicted"/>
<sequence>SVRIDSEWSFAKSRKLRGSEMEVVGDRSEKERVMKMDG</sequence>
<feature type="non-terminal residue" evidence="1">
    <location>
        <position position="1"/>
    </location>
</feature>
<protein>
    <submittedName>
        <fullName evidence="1">Uncharacterized protein</fullName>
    </submittedName>
</protein>
<comment type="caution">
    <text evidence="1">The sequence shown here is derived from an EMBL/GenBank/DDBJ whole genome shotgun (WGS) entry which is preliminary data.</text>
</comment>
<keyword evidence="2" id="KW-1185">Reference proteome</keyword>
<dbReference type="Proteomes" id="UP000265520">
    <property type="component" value="Unassembled WGS sequence"/>
</dbReference>
<organism evidence="1 2">
    <name type="scientific">Trifolium medium</name>
    <dbReference type="NCBI Taxonomy" id="97028"/>
    <lineage>
        <taxon>Eukaryota</taxon>
        <taxon>Viridiplantae</taxon>
        <taxon>Streptophyta</taxon>
        <taxon>Embryophyta</taxon>
        <taxon>Tracheophyta</taxon>
        <taxon>Spermatophyta</taxon>
        <taxon>Magnoliopsida</taxon>
        <taxon>eudicotyledons</taxon>
        <taxon>Gunneridae</taxon>
        <taxon>Pentapetalae</taxon>
        <taxon>rosids</taxon>
        <taxon>fabids</taxon>
        <taxon>Fabales</taxon>
        <taxon>Fabaceae</taxon>
        <taxon>Papilionoideae</taxon>
        <taxon>50 kb inversion clade</taxon>
        <taxon>NPAAA clade</taxon>
        <taxon>Hologalegina</taxon>
        <taxon>IRL clade</taxon>
        <taxon>Trifolieae</taxon>
        <taxon>Trifolium</taxon>
    </lineage>
</organism>
<reference evidence="1 2" key="1">
    <citation type="journal article" date="2018" name="Front. Plant Sci.">
        <title>Red Clover (Trifolium pratense) and Zigzag Clover (T. medium) - A Picture of Genomic Similarities and Differences.</title>
        <authorList>
            <person name="Dluhosova J."/>
            <person name="Istvanek J."/>
            <person name="Nedelnik J."/>
            <person name="Repkova J."/>
        </authorList>
    </citation>
    <scope>NUCLEOTIDE SEQUENCE [LARGE SCALE GENOMIC DNA]</scope>
    <source>
        <strain evidence="2">cv. 10/8</strain>
        <tissue evidence="1">Leaf</tissue>
    </source>
</reference>
<dbReference type="EMBL" id="LXQA010445140">
    <property type="protein sequence ID" value="MCI52293.1"/>
    <property type="molecule type" value="Genomic_DNA"/>
</dbReference>
<accession>A0A392STX3</accession>
<evidence type="ECO:0000313" key="1">
    <source>
        <dbReference type="EMBL" id="MCI52293.1"/>
    </source>
</evidence>
<name>A0A392STX3_9FABA</name>